<dbReference type="GO" id="GO:0016787">
    <property type="term" value="F:hydrolase activity"/>
    <property type="evidence" value="ECO:0007669"/>
    <property type="project" value="TreeGrafter"/>
</dbReference>
<evidence type="ECO:0000259" key="6">
    <source>
        <dbReference type="Pfam" id="PF03088"/>
    </source>
</evidence>
<evidence type="ECO:0000256" key="4">
    <source>
        <dbReference type="SAM" id="MobiDB-lite"/>
    </source>
</evidence>
<keyword evidence="5" id="KW-0812">Transmembrane</keyword>
<dbReference type="SUPFAM" id="SSF63829">
    <property type="entry name" value="Calcium-dependent phosphotriesterase"/>
    <property type="match status" value="1"/>
</dbReference>
<keyword evidence="5" id="KW-0472">Membrane</keyword>
<feature type="transmembrane region" description="Helical" evidence="5">
    <location>
        <begin position="12"/>
        <end position="31"/>
    </location>
</feature>
<dbReference type="EMBL" id="JAWQEG010000071">
    <property type="protein sequence ID" value="KAK3895024.1"/>
    <property type="molecule type" value="Genomic_DNA"/>
</dbReference>
<dbReference type="Proteomes" id="UP001286313">
    <property type="component" value="Unassembled WGS sequence"/>
</dbReference>
<evidence type="ECO:0000256" key="5">
    <source>
        <dbReference type="SAM" id="Phobius"/>
    </source>
</evidence>
<proteinExistence type="inferred from homology"/>
<comment type="caution">
    <text evidence="7">The sequence shown here is derived from an EMBL/GenBank/DDBJ whole genome shotgun (WGS) entry which is preliminary data.</text>
</comment>
<keyword evidence="2" id="KW-0597">Phosphoprotein</keyword>
<dbReference type="AlphaFoldDB" id="A0AAE1GNP4"/>
<dbReference type="Pfam" id="PF03088">
    <property type="entry name" value="Str_synth"/>
    <property type="match status" value="1"/>
</dbReference>
<feature type="region of interest" description="Disordered" evidence="4">
    <location>
        <begin position="424"/>
        <end position="443"/>
    </location>
</feature>
<evidence type="ECO:0000256" key="1">
    <source>
        <dbReference type="ARBA" id="ARBA00009191"/>
    </source>
</evidence>
<dbReference type="Gene3D" id="2.120.10.30">
    <property type="entry name" value="TolB, C-terminal domain"/>
    <property type="match status" value="1"/>
</dbReference>
<feature type="domain" description="Strictosidine synthase conserved region" evidence="6">
    <location>
        <begin position="175"/>
        <end position="260"/>
    </location>
</feature>
<evidence type="ECO:0000313" key="8">
    <source>
        <dbReference type="Proteomes" id="UP001286313"/>
    </source>
</evidence>
<evidence type="ECO:0000313" key="7">
    <source>
        <dbReference type="EMBL" id="KAK3895024.1"/>
    </source>
</evidence>
<dbReference type="GO" id="GO:0012505">
    <property type="term" value="C:endomembrane system"/>
    <property type="evidence" value="ECO:0007669"/>
    <property type="project" value="TreeGrafter"/>
</dbReference>
<accession>A0AAE1GNP4</accession>
<dbReference type="InterPro" id="IPR011042">
    <property type="entry name" value="6-blade_b-propeller_TolB-like"/>
</dbReference>
<organism evidence="7 8">
    <name type="scientific">Petrolisthes cinctipes</name>
    <name type="common">Flat porcelain crab</name>
    <dbReference type="NCBI Taxonomy" id="88211"/>
    <lineage>
        <taxon>Eukaryota</taxon>
        <taxon>Metazoa</taxon>
        <taxon>Ecdysozoa</taxon>
        <taxon>Arthropoda</taxon>
        <taxon>Crustacea</taxon>
        <taxon>Multicrustacea</taxon>
        <taxon>Malacostraca</taxon>
        <taxon>Eumalacostraca</taxon>
        <taxon>Eucarida</taxon>
        <taxon>Decapoda</taxon>
        <taxon>Pleocyemata</taxon>
        <taxon>Anomura</taxon>
        <taxon>Galatheoidea</taxon>
        <taxon>Porcellanidae</taxon>
        <taxon>Petrolisthes</taxon>
    </lineage>
</organism>
<sequence length="443" mass="49725">MSALGWLLRKVFRVTVDLIVILLVLTILPGIPPHVNFTTFEELEPPLPLEGALAKNNILDRVERVLDGKIVGPESIASRQPEEIFVSLHGGKILRIWGHRYDHFKIVTSIGPGCDAPWEEEICGRPLGLRFAADGRLLVADCYLGIFAVDVDTGEKEELFDIKKEIEGEAAMLPNDLDEDQDGYIYWSDASANTHLNKAIIEVLSSPSGRLIRFDPKTKTNQVLVRNLHFANGVQLSDDEQSVLVCETFKYRVLRHWLHGPKAGQTEVFVDRLPGSPDNIRPNGEGGYYIAIISILPETVLKIERIAGRLPWLRKLVTRVLYLTRLLLETIGQLDSSRFIEKTANEIFNFLPISQQNLRHSNFSVVVEVDGEGKIIGSLQGYSGQQVQISEAQQVGDYIFFGSPYNRYLGKLFVGEPPSMEVEGKGVRMKTTDEKEKKSFKSE</sequence>
<keyword evidence="8" id="KW-1185">Reference proteome</keyword>
<reference evidence="7" key="1">
    <citation type="submission" date="2023-10" db="EMBL/GenBank/DDBJ databases">
        <title>Genome assemblies of two species of porcelain crab, Petrolisthes cinctipes and Petrolisthes manimaculis (Anomura: Porcellanidae).</title>
        <authorList>
            <person name="Angst P."/>
        </authorList>
    </citation>
    <scope>NUCLEOTIDE SEQUENCE</scope>
    <source>
        <strain evidence="7">PB745_01</strain>
        <tissue evidence="7">Gill</tissue>
    </source>
</reference>
<evidence type="ECO:0000256" key="3">
    <source>
        <dbReference type="ARBA" id="ARBA00023180"/>
    </source>
</evidence>
<name>A0AAE1GNP4_PETCI</name>
<evidence type="ECO:0000256" key="2">
    <source>
        <dbReference type="ARBA" id="ARBA00022553"/>
    </source>
</evidence>
<comment type="similarity">
    <text evidence="1">Belongs to the strictosidine synthase family.</text>
</comment>
<dbReference type="InterPro" id="IPR018119">
    <property type="entry name" value="Strictosidine_synth_cons-reg"/>
</dbReference>
<protein>
    <recommendedName>
        <fullName evidence="6">Strictosidine synthase conserved region domain-containing protein</fullName>
    </recommendedName>
</protein>
<keyword evidence="5" id="KW-1133">Transmembrane helix</keyword>
<keyword evidence="3" id="KW-0325">Glycoprotein</keyword>
<dbReference type="PANTHER" id="PTHR10426">
    <property type="entry name" value="STRICTOSIDINE SYNTHASE-RELATED"/>
    <property type="match status" value="1"/>
</dbReference>
<gene>
    <name evidence="7" type="ORF">Pcinc_001234</name>
</gene>
<dbReference type="Pfam" id="PF20067">
    <property type="entry name" value="SSL_N"/>
    <property type="match status" value="1"/>
</dbReference>
<dbReference type="PANTHER" id="PTHR10426:SF88">
    <property type="entry name" value="ADIPOCYTE PLASMA MEMBRANE-ASSOCIATED PROTEIN HEMOMUCIN-RELATED"/>
    <property type="match status" value="1"/>
</dbReference>